<evidence type="ECO:0000313" key="3">
    <source>
        <dbReference type="Proteomes" id="UP000824120"/>
    </source>
</evidence>
<dbReference type="AlphaFoldDB" id="A0A9J6B1R8"/>
<evidence type="ECO:0000313" key="2">
    <source>
        <dbReference type="EMBL" id="KAG5630657.1"/>
    </source>
</evidence>
<keyword evidence="3" id="KW-1185">Reference proteome</keyword>
<dbReference type="Pfam" id="PF00173">
    <property type="entry name" value="Cyt-b5"/>
    <property type="match status" value="1"/>
</dbReference>
<dbReference type="Proteomes" id="UP000824120">
    <property type="component" value="Chromosome 1"/>
</dbReference>
<gene>
    <name evidence="2" type="ORF">H5410_002374</name>
</gene>
<comment type="caution">
    <text evidence="2">The sequence shown here is derived from an EMBL/GenBank/DDBJ whole genome shotgun (WGS) entry which is preliminary data.</text>
</comment>
<dbReference type="OrthoDB" id="260091at2759"/>
<dbReference type="InterPro" id="IPR001199">
    <property type="entry name" value="Cyt_B5-like_heme/steroid-bd"/>
</dbReference>
<dbReference type="Gene3D" id="3.10.120.10">
    <property type="entry name" value="Cytochrome b5-like heme/steroid binding domain"/>
    <property type="match status" value="1"/>
</dbReference>
<name>A0A9J6B1R8_SOLCO</name>
<dbReference type="SUPFAM" id="SSF55856">
    <property type="entry name" value="Cytochrome b5-like heme/steroid binding domain"/>
    <property type="match status" value="1"/>
</dbReference>
<dbReference type="EMBL" id="JACXVP010000001">
    <property type="protein sequence ID" value="KAG5630657.1"/>
    <property type="molecule type" value="Genomic_DNA"/>
</dbReference>
<feature type="domain" description="Cytochrome b5 heme-binding" evidence="1">
    <location>
        <begin position="42"/>
        <end position="85"/>
    </location>
</feature>
<dbReference type="InterPro" id="IPR036400">
    <property type="entry name" value="Cyt_B5-like_heme/steroid_sf"/>
</dbReference>
<organism evidence="2 3">
    <name type="scientific">Solanum commersonii</name>
    <name type="common">Commerson's wild potato</name>
    <name type="synonym">Commerson's nightshade</name>
    <dbReference type="NCBI Taxonomy" id="4109"/>
    <lineage>
        <taxon>Eukaryota</taxon>
        <taxon>Viridiplantae</taxon>
        <taxon>Streptophyta</taxon>
        <taxon>Embryophyta</taxon>
        <taxon>Tracheophyta</taxon>
        <taxon>Spermatophyta</taxon>
        <taxon>Magnoliopsida</taxon>
        <taxon>eudicotyledons</taxon>
        <taxon>Gunneridae</taxon>
        <taxon>Pentapetalae</taxon>
        <taxon>asterids</taxon>
        <taxon>lamiids</taxon>
        <taxon>Solanales</taxon>
        <taxon>Solanaceae</taxon>
        <taxon>Solanoideae</taxon>
        <taxon>Solaneae</taxon>
        <taxon>Solanum</taxon>
    </lineage>
</organism>
<reference evidence="2 3" key="1">
    <citation type="submission" date="2020-09" db="EMBL/GenBank/DDBJ databases">
        <title>De no assembly of potato wild relative species, Solanum commersonii.</title>
        <authorList>
            <person name="Cho K."/>
        </authorList>
    </citation>
    <scope>NUCLEOTIDE SEQUENCE [LARGE SCALE GENOMIC DNA]</scope>
    <source>
        <strain evidence="2">LZ3.2</strain>
        <tissue evidence="2">Leaf</tissue>
    </source>
</reference>
<accession>A0A9J6B1R8</accession>
<evidence type="ECO:0000259" key="1">
    <source>
        <dbReference type="Pfam" id="PF00173"/>
    </source>
</evidence>
<protein>
    <recommendedName>
        <fullName evidence="1">Cytochrome b5 heme-binding domain-containing protein</fullName>
    </recommendedName>
</protein>
<sequence>MPHSITRITNSSFTHYFNFFHKTHSPLPINFYKKILYFPYPFNVTDWIIQHRGGDIPLPNHNGREATDAFIAFHPGTTWKHLDNLFTVNI</sequence>
<proteinExistence type="predicted"/>